<dbReference type="GO" id="GO:0000105">
    <property type="term" value="P:L-histidine biosynthetic process"/>
    <property type="evidence" value="ECO:0007669"/>
    <property type="project" value="UniProtKB-UniPathway"/>
</dbReference>
<feature type="domain" description="Glutamine amidotransferase" evidence="12">
    <location>
        <begin position="7"/>
        <end position="206"/>
    </location>
</feature>
<evidence type="ECO:0000256" key="1">
    <source>
        <dbReference type="ARBA" id="ARBA00004496"/>
    </source>
</evidence>
<organism evidence="13">
    <name type="scientific">freshwater metagenome</name>
    <dbReference type="NCBI Taxonomy" id="449393"/>
    <lineage>
        <taxon>unclassified sequences</taxon>
        <taxon>metagenomes</taxon>
        <taxon>ecological metagenomes</taxon>
    </lineage>
</organism>
<keyword evidence="4" id="KW-0963">Cytoplasm</keyword>
<comment type="catalytic activity">
    <reaction evidence="11">
        <text>L-glutamine + H2O = L-glutamate + NH4(+)</text>
        <dbReference type="Rhea" id="RHEA:15889"/>
        <dbReference type="ChEBI" id="CHEBI:15377"/>
        <dbReference type="ChEBI" id="CHEBI:28938"/>
        <dbReference type="ChEBI" id="CHEBI:29985"/>
        <dbReference type="ChEBI" id="CHEBI:58359"/>
        <dbReference type="EC" id="3.5.1.2"/>
    </reaction>
</comment>
<comment type="catalytic activity">
    <reaction evidence="10">
        <text>5-[(5-phospho-1-deoxy-D-ribulos-1-ylimino)methylamino]-1-(5-phospho-beta-D-ribosyl)imidazole-4-carboxamide + L-glutamine = D-erythro-1-(imidazol-4-yl)glycerol 3-phosphate + 5-amino-1-(5-phospho-beta-D-ribosyl)imidazole-4-carboxamide + L-glutamate + H(+)</text>
        <dbReference type="Rhea" id="RHEA:24793"/>
        <dbReference type="ChEBI" id="CHEBI:15378"/>
        <dbReference type="ChEBI" id="CHEBI:29985"/>
        <dbReference type="ChEBI" id="CHEBI:58278"/>
        <dbReference type="ChEBI" id="CHEBI:58359"/>
        <dbReference type="ChEBI" id="CHEBI:58475"/>
        <dbReference type="ChEBI" id="CHEBI:58525"/>
        <dbReference type="EC" id="4.3.2.10"/>
    </reaction>
</comment>
<dbReference type="NCBIfam" id="TIGR01855">
    <property type="entry name" value="IMP_synth_hisH"/>
    <property type="match status" value="1"/>
</dbReference>
<dbReference type="CDD" id="cd01748">
    <property type="entry name" value="GATase1_IGP_Synthase"/>
    <property type="match status" value="1"/>
</dbReference>
<dbReference type="PANTHER" id="PTHR42701:SF1">
    <property type="entry name" value="IMIDAZOLE GLYCEROL PHOSPHATE SYNTHASE SUBUNIT HISH"/>
    <property type="match status" value="1"/>
</dbReference>
<dbReference type="InterPro" id="IPR029062">
    <property type="entry name" value="Class_I_gatase-like"/>
</dbReference>
<comment type="subcellular location">
    <subcellularLocation>
        <location evidence="1">Cytoplasm</location>
    </subcellularLocation>
</comment>
<evidence type="ECO:0000256" key="11">
    <source>
        <dbReference type="ARBA" id="ARBA00049534"/>
    </source>
</evidence>
<evidence type="ECO:0000256" key="3">
    <source>
        <dbReference type="ARBA" id="ARBA00011152"/>
    </source>
</evidence>
<dbReference type="GO" id="GO:0016829">
    <property type="term" value="F:lyase activity"/>
    <property type="evidence" value="ECO:0007669"/>
    <property type="project" value="UniProtKB-KW"/>
</dbReference>
<keyword evidence="7" id="KW-0315">Glutamine amidotransferase</keyword>
<evidence type="ECO:0000256" key="7">
    <source>
        <dbReference type="ARBA" id="ARBA00022962"/>
    </source>
</evidence>
<dbReference type="GO" id="GO:0004359">
    <property type="term" value="F:glutaminase activity"/>
    <property type="evidence" value="ECO:0007669"/>
    <property type="project" value="UniProtKB-EC"/>
</dbReference>
<dbReference type="PROSITE" id="PS51273">
    <property type="entry name" value="GATASE_TYPE_1"/>
    <property type="match status" value="1"/>
</dbReference>
<dbReference type="InterPro" id="IPR017926">
    <property type="entry name" value="GATASE"/>
</dbReference>
<evidence type="ECO:0000313" key="13">
    <source>
        <dbReference type="EMBL" id="CAB4892750.1"/>
    </source>
</evidence>
<dbReference type="Pfam" id="PF00117">
    <property type="entry name" value="GATase"/>
    <property type="match status" value="1"/>
</dbReference>
<evidence type="ECO:0000256" key="4">
    <source>
        <dbReference type="ARBA" id="ARBA00022490"/>
    </source>
</evidence>
<evidence type="ECO:0000256" key="6">
    <source>
        <dbReference type="ARBA" id="ARBA00022801"/>
    </source>
</evidence>
<protein>
    <submittedName>
        <fullName evidence="13">Unannotated protein</fullName>
    </submittedName>
</protein>
<proteinExistence type="inferred from homology"/>
<dbReference type="GO" id="GO:0000107">
    <property type="term" value="F:imidazoleglycerol-phosphate synthase activity"/>
    <property type="evidence" value="ECO:0007669"/>
    <property type="project" value="TreeGrafter"/>
</dbReference>
<dbReference type="HAMAP" id="MF_00278">
    <property type="entry name" value="HisH"/>
    <property type="match status" value="1"/>
</dbReference>
<dbReference type="InterPro" id="IPR010139">
    <property type="entry name" value="Imidazole-glycPsynth_HisH"/>
</dbReference>
<evidence type="ECO:0000256" key="8">
    <source>
        <dbReference type="ARBA" id="ARBA00023102"/>
    </source>
</evidence>
<dbReference type="SUPFAM" id="SSF52317">
    <property type="entry name" value="Class I glutamine amidotransferase-like"/>
    <property type="match status" value="1"/>
</dbReference>
<keyword evidence="6" id="KW-0378">Hydrolase</keyword>
<evidence type="ECO:0000256" key="10">
    <source>
        <dbReference type="ARBA" id="ARBA00047838"/>
    </source>
</evidence>
<name>A0A6J7FIQ0_9ZZZZ</name>
<comment type="subunit">
    <text evidence="3">Heterodimer of HisH and HisF.</text>
</comment>
<evidence type="ECO:0000259" key="12">
    <source>
        <dbReference type="Pfam" id="PF00117"/>
    </source>
</evidence>
<dbReference type="PIRSF" id="PIRSF000495">
    <property type="entry name" value="Amidotransf_hisH"/>
    <property type="match status" value="1"/>
</dbReference>
<dbReference type="Gene3D" id="3.40.50.880">
    <property type="match status" value="1"/>
</dbReference>
<dbReference type="AlphaFoldDB" id="A0A6J7FIQ0"/>
<dbReference type="EMBL" id="CAFBMB010000025">
    <property type="protein sequence ID" value="CAB4892750.1"/>
    <property type="molecule type" value="Genomic_DNA"/>
</dbReference>
<evidence type="ECO:0000256" key="2">
    <source>
        <dbReference type="ARBA" id="ARBA00005091"/>
    </source>
</evidence>
<evidence type="ECO:0000256" key="5">
    <source>
        <dbReference type="ARBA" id="ARBA00022605"/>
    </source>
</evidence>
<gene>
    <name evidence="13" type="ORF">UFOPK3516_00509</name>
</gene>
<dbReference type="UniPathway" id="UPA00031">
    <property type="reaction ID" value="UER00010"/>
</dbReference>
<dbReference type="GO" id="GO:0005737">
    <property type="term" value="C:cytoplasm"/>
    <property type="evidence" value="ECO:0007669"/>
    <property type="project" value="UniProtKB-SubCell"/>
</dbReference>
<dbReference type="FunFam" id="3.40.50.880:FF:000056">
    <property type="entry name" value="Imidazole glycerol phosphate synthase subunit HisH"/>
    <property type="match status" value="1"/>
</dbReference>
<evidence type="ECO:0000256" key="9">
    <source>
        <dbReference type="ARBA" id="ARBA00023239"/>
    </source>
</evidence>
<sequence>MTAKSVVVFDYGTGNIHSAIKALELAGATVELTKDRAACAEADGLVVPGVGAFAAVMEALLASGGDGIIESRLAGGRPVLGICVGMQVLFDHGVEHGTDTPGLGQWPGVVRKLSADVLPHMGWNTVDAPADSVLFDGIHDERFYFVHSYAATEWTLDVSDPFPAPRVTWATYGEPFVAAVENGPLSATQFHPEKSGPAGIRLLTNWINSL</sequence>
<accession>A0A6J7FIQ0</accession>
<keyword evidence="5" id="KW-0028">Amino-acid biosynthesis</keyword>
<reference evidence="13" key="1">
    <citation type="submission" date="2020-05" db="EMBL/GenBank/DDBJ databases">
        <authorList>
            <person name="Chiriac C."/>
            <person name="Salcher M."/>
            <person name="Ghai R."/>
            <person name="Kavagutti S V."/>
        </authorList>
    </citation>
    <scope>NUCLEOTIDE SEQUENCE</scope>
</reference>
<dbReference type="PANTHER" id="PTHR42701">
    <property type="entry name" value="IMIDAZOLE GLYCEROL PHOSPHATE SYNTHASE SUBUNIT HISH"/>
    <property type="match status" value="1"/>
</dbReference>
<comment type="pathway">
    <text evidence="2">Amino-acid biosynthesis; L-histidine biosynthesis; L-histidine from 5-phospho-alpha-D-ribose 1-diphosphate: step 5/9.</text>
</comment>
<keyword evidence="9" id="KW-0456">Lyase</keyword>
<keyword evidence="8" id="KW-0368">Histidine biosynthesis</keyword>